<dbReference type="Pfam" id="PF24595">
    <property type="entry name" value="DUF7619"/>
    <property type="match status" value="1"/>
</dbReference>
<dbReference type="Pfam" id="PF18962">
    <property type="entry name" value="Por_Secre_tail"/>
    <property type="match status" value="1"/>
</dbReference>
<reference evidence="6" key="1">
    <citation type="submission" date="2024-06" db="EMBL/GenBank/DDBJ databases">
        <title>Hwangdonia haimaensis gen. nov., sp. nov., a member of the family Flavobacteriaceae isolated from the haima cold seep.</title>
        <authorList>
            <person name="Li J."/>
        </authorList>
    </citation>
    <scope>NUCLEOTIDE SEQUENCE [LARGE SCALE GENOMIC DNA]</scope>
    <source>
        <strain evidence="6">SCSIO 19198</strain>
    </source>
</reference>
<evidence type="ECO:0000313" key="6">
    <source>
        <dbReference type="Proteomes" id="UP001302486"/>
    </source>
</evidence>
<dbReference type="Proteomes" id="UP001302486">
    <property type="component" value="Chromosome"/>
</dbReference>
<accession>A0AA97HQ18</accession>
<evidence type="ECO:0000259" key="3">
    <source>
        <dbReference type="Pfam" id="PF18962"/>
    </source>
</evidence>
<sequence>MKKLILSFLFLFIFSNINAQIQIGENIPSSSGSPVSISSDGSKVVTSYIPSNGIGIHKVKVFENINGNWSQLGQTINGEVSGDGFGSSITMSGDGSRIAIYSIKTAEVSSNYGHVRIYQFNGIEWIQLGNVISGENSTDILGSSMSFSSNGSIIALGAPGIGNPFIDVGYIRVYNFKNNEWQQIGQNITGGRVSPYYADKLGESVSISNNGERLAVGGSGYSEYLPESNSYKLNLGVVRIFDYNLATNNWEQLGSDIIGERVGDASGASVSISSDGTIVAIGAAYNDEKGLNSTGHVRVFKYNNAEWIQVGQDIDGDKKNDKLGVSVSLSGDGKQLVSGVSLSRSSSGFVKIYKYSELEGNWIKFNDIENNSGQTSQSISLSKDGSTLAFQNRVGAPYVTQVYKVSFNEVSGKISADFGNNGCLSKSIQLEGIKVSAIKGDEIISAYTDEDGNYSLLTNIGAYNIILDSEGNYKYLDFTQTKEIGFDDFGNSETLNFCITSNITLENELNVNSQNSKTLCLNKDGSVLAVGVNNSEAFTDSGYVEIYDYVNNEFVKKGATLIGDSDDSQFGKSISLSSSGNRIAIGAPYDFGAPRNDPNIPYENGEGGEVKVYDYIDDNWVQVGQNIQGVNQDNLGYSVSISEDGLSLAVGIPEFRDIGRTAGRVEVYELVNGVWVELGLPIDNGTSFNEHFGVSISLSPDGKYIAINETKNPDYNELAKVRVFQYNSETNTWKQRGNDLSGTAEQSFSYTRVSLSRNGLILAAGAGGNSVRENYVKTFQYDGNDWVQMGNTLVESVLGSLSDDGKRLSVNIIPNDGSPNNDIFYTRVYNFNGIFWEPYGIDIESNSCCSAPDAIELSGQGNRLVTNYYQSSIVYMYDLDGNAITGIVSFDNQNNGCSNHSIPAKNLKINTIKDNIKTTSFTNELGFYKFPVKENGMYNVEVADSRFNITPNLSEIEFIGVEGKKIADFCVSANTIENNVSVTLLPITEARPGFNTTYQIVYENTGTTISEGNIEFQFDNTLQSFVSSTQSANLQTINTLTYNYSNLLPFESRVVNVILNTEAPSIVNADDVLPLSVFITSNETDINLSDNTFEFNQIVVNSFDPNDKQVVQGRKISIEEIGEYLHYIIRFQNKGTASAINVRIRDVLEDKLDWDTFLPVSSSHSYRTQITEGNLVDFIFDNILLPAEQDDEPNSHGFVAFKIKPITDVNVGDVITGKADIYFDFNSPIITNTISTEIVNNTLNVSENKLVDSFKIYPNPTNDKIYTSTKLGINIENIKIYSVAGKLLFEKNKESKEIDLKSFPKGMYFINIISDRGSVTKKIIKN</sequence>
<dbReference type="PANTHER" id="PTHR36220">
    <property type="entry name" value="UNNAMED PRODUCT"/>
    <property type="match status" value="1"/>
</dbReference>
<evidence type="ECO:0000313" key="5">
    <source>
        <dbReference type="EMBL" id="WOD43591.1"/>
    </source>
</evidence>
<dbReference type="InterPro" id="IPR055353">
    <property type="entry name" value="DUF7619"/>
</dbReference>
<feature type="chain" id="PRO_5041742333" evidence="2">
    <location>
        <begin position="20"/>
        <end position="1326"/>
    </location>
</feature>
<keyword evidence="6" id="KW-1185">Reference proteome</keyword>
<name>A0AA97HQ18_9FLAO</name>
<dbReference type="InterPro" id="IPR015915">
    <property type="entry name" value="Kelch-typ_b-propeller"/>
</dbReference>
<dbReference type="RefSeq" id="WP_316983275.1">
    <property type="nucleotide sequence ID" value="NZ_CP136521.1"/>
</dbReference>
<evidence type="ECO:0000256" key="2">
    <source>
        <dbReference type="SAM" id="SignalP"/>
    </source>
</evidence>
<proteinExistence type="predicted"/>
<protein>
    <submittedName>
        <fullName evidence="5">T9SS type A sorting domain-containing protein</fullName>
    </submittedName>
</protein>
<evidence type="ECO:0000259" key="4">
    <source>
        <dbReference type="Pfam" id="PF24595"/>
    </source>
</evidence>
<dbReference type="NCBIfam" id="TIGR04183">
    <property type="entry name" value="Por_Secre_tail"/>
    <property type="match status" value="1"/>
</dbReference>
<keyword evidence="1 2" id="KW-0732">Signal</keyword>
<dbReference type="InterPro" id="IPR008969">
    <property type="entry name" value="CarboxyPept-like_regulatory"/>
</dbReference>
<dbReference type="Gene3D" id="2.120.10.80">
    <property type="entry name" value="Kelch-type beta propeller"/>
    <property type="match status" value="2"/>
</dbReference>
<dbReference type="EMBL" id="CP136521">
    <property type="protein sequence ID" value="WOD43591.1"/>
    <property type="molecule type" value="Genomic_DNA"/>
</dbReference>
<dbReference type="SUPFAM" id="SSF50965">
    <property type="entry name" value="Galactose oxidase, central domain"/>
    <property type="match status" value="1"/>
</dbReference>
<dbReference type="InterPro" id="IPR026444">
    <property type="entry name" value="Secre_tail"/>
</dbReference>
<dbReference type="KEGG" id="hws:RNZ46_16510"/>
<feature type="domain" description="Secretion system C-terminal sorting" evidence="3">
    <location>
        <begin position="1256"/>
        <end position="1324"/>
    </location>
</feature>
<feature type="domain" description="DUF7619" evidence="4">
    <location>
        <begin position="1104"/>
        <end position="1236"/>
    </location>
</feature>
<organism evidence="5 6">
    <name type="scientific">Hwangdonia lutea</name>
    <dbReference type="NCBI Taxonomy" id="3075823"/>
    <lineage>
        <taxon>Bacteria</taxon>
        <taxon>Pseudomonadati</taxon>
        <taxon>Bacteroidota</taxon>
        <taxon>Flavobacteriia</taxon>
        <taxon>Flavobacteriales</taxon>
        <taxon>Flavobacteriaceae</taxon>
        <taxon>Hwangdonia</taxon>
    </lineage>
</organism>
<dbReference type="SUPFAM" id="SSF82171">
    <property type="entry name" value="DPP6 N-terminal domain-like"/>
    <property type="match status" value="1"/>
</dbReference>
<dbReference type="PANTHER" id="PTHR36220:SF1">
    <property type="entry name" value="GAMMA TUBULIN COMPLEX COMPONENT C-TERMINAL DOMAIN-CONTAINING PROTEIN"/>
    <property type="match status" value="1"/>
</dbReference>
<evidence type="ECO:0000256" key="1">
    <source>
        <dbReference type="ARBA" id="ARBA00022729"/>
    </source>
</evidence>
<feature type="signal peptide" evidence="2">
    <location>
        <begin position="1"/>
        <end position="19"/>
    </location>
</feature>
<dbReference type="InterPro" id="IPR011043">
    <property type="entry name" value="Gal_Oxase/kelch_b-propeller"/>
</dbReference>
<gene>
    <name evidence="5" type="ORF">RNZ46_16510</name>
</gene>
<dbReference type="SUPFAM" id="SSF49464">
    <property type="entry name" value="Carboxypeptidase regulatory domain-like"/>
    <property type="match status" value="1"/>
</dbReference>